<dbReference type="EMBL" id="JBHRRZ010000038">
    <property type="protein sequence ID" value="MFC2949648.1"/>
    <property type="molecule type" value="Genomic_DNA"/>
</dbReference>
<organism evidence="2 3">
    <name type="scientific">Virgibacillus sediminis</name>
    <dbReference type="NCBI Taxonomy" id="202260"/>
    <lineage>
        <taxon>Bacteria</taxon>
        <taxon>Bacillati</taxon>
        <taxon>Bacillota</taxon>
        <taxon>Bacilli</taxon>
        <taxon>Bacillales</taxon>
        <taxon>Bacillaceae</taxon>
        <taxon>Virgibacillus</taxon>
    </lineage>
</organism>
<evidence type="ECO:0000256" key="1">
    <source>
        <dbReference type="SAM" id="SignalP"/>
    </source>
</evidence>
<dbReference type="Proteomes" id="UP001595387">
    <property type="component" value="Unassembled WGS sequence"/>
</dbReference>
<gene>
    <name evidence="2" type="ORF">ACFODW_15105</name>
</gene>
<sequence length="146" mass="16781">MKTAFLPLFLAVTILLGGCMNQASARVVEDMYNAALVGNDEYIRGMFSRHYEGIDEHLDEVVGELASQVQHMQGVKNMSIQQLRKLQIQSGVIGHLDEKYDENWYLIVARLDDDQVILWTVRKDGYYFIAGSEEMSNEEYQEEILK</sequence>
<accession>A0ABV7A9K0</accession>
<evidence type="ECO:0008006" key="4">
    <source>
        <dbReference type="Google" id="ProtNLM"/>
    </source>
</evidence>
<proteinExistence type="predicted"/>
<evidence type="ECO:0000313" key="2">
    <source>
        <dbReference type="EMBL" id="MFC2949648.1"/>
    </source>
</evidence>
<feature type="chain" id="PRO_5045219212" description="DUF3887 domain-containing protein" evidence="1">
    <location>
        <begin position="26"/>
        <end position="146"/>
    </location>
</feature>
<keyword evidence="3" id="KW-1185">Reference proteome</keyword>
<protein>
    <recommendedName>
        <fullName evidence="4">DUF3887 domain-containing protein</fullName>
    </recommendedName>
</protein>
<keyword evidence="1" id="KW-0732">Signal</keyword>
<feature type="signal peptide" evidence="1">
    <location>
        <begin position="1"/>
        <end position="25"/>
    </location>
</feature>
<name>A0ABV7A9K0_9BACI</name>
<comment type="caution">
    <text evidence="2">The sequence shown here is derived from an EMBL/GenBank/DDBJ whole genome shotgun (WGS) entry which is preliminary data.</text>
</comment>
<dbReference type="RefSeq" id="WP_390307620.1">
    <property type="nucleotide sequence ID" value="NZ_JBHRRZ010000038.1"/>
</dbReference>
<dbReference type="PROSITE" id="PS51257">
    <property type="entry name" value="PROKAR_LIPOPROTEIN"/>
    <property type="match status" value="1"/>
</dbReference>
<evidence type="ECO:0000313" key="3">
    <source>
        <dbReference type="Proteomes" id="UP001595387"/>
    </source>
</evidence>
<reference evidence="3" key="1">
    <citation type="journal article" date="2019" name="Int. J. Syst. Evol. Microbiol.">
        <title>The Global Catalogue of Microorganisms (GCM) 10K type strain sequencing project: providing services to taxonomists for standard genome sequencing and annotation.</title>
        <authorList>
            <consortium name="The Broad Institute Genomics Platform"/>
            <consortium name="The Broad Institute Genome Sequencing Center for Infectious Disease"/>
            <person name="Wu L."/>
            <person name="Ma J."/>
        </authorList>
    </citation>
    <scope>NUCLEOTIDE SEQUENCE [LARGE SCALE GENOMIC DNA]</scope>
    <source>
        <strain evidence="3">KCTC 13193</strain>
    </source>
</reference>